<dbReference type="SUPFAM" id="SSF56784">
    <property type="entry name" value="HAD-like"/>
    <property type="match status" value="1"/>
</dbReference>
<evidence type="ECO:0000256" key="12">
    <source>
        <dbReference type="ARBA" id="ARBA00022842"/>
    </source>
</evidence>
<dbReference type="Gene3D" id="3.40.1110.10">
    <property type="entry name" value="Calcium-transporting ATPase, cytoplasmic domain N"/>
    <property type="match status" value="1"/>
</dbReference>
<dbReference type="EC" id="7.2.2.8" evidence="3"/>
<keyword evidence="4" id="KW-0813">Transport</keyword>
<evidence type="ECO:0000256" key="16">
    <source>
        <dbReference type="ARBA" id="ARBA00023065"/>
    </source>
</evidence>
<evidence type="ECO:0000313" key="23">
    <source>
        <dbReference type="Proteomes" id="UP000569092"/>
    </source>
</evidence>
<evidence type="ECO:0000256" key="7">
    <source>
        <dbReference type="ARBA" id="ARBA00022692"/>
    </source>
</evidence>
<evidence type="ECO:0000256" key="8">
    <source>
        <dbReference type="ARBA" id="ARBA00022723"/>
    </source>
</evidence>
<feature type="transmembrane region" description="Helical" evidence="20">
    <location>
        <begin position="257"/>
        <end position="275"/>
    </location>
</feature>
<dbReference type="PRINTS" id="PR00119">
    <property type="entry name" value="CATATPASE"/>
</dbReference>
<dbReference type="InterPro" id="IPR023214">
    <property type="entry name" value="HAD_sf"/>
</dbReference>
<sequence>MSGSLKIKDGAEAKGVLASASAVVTTPVEQVTIPVSGMTCAACQSFLQRELAGQAGVRDATVNLMLHNATVTFDPGATSTSALVDAIRSTGYGAEFPVEDRSVLEEQEQHDEAQLREYRQLRVKAVASLIAGGVAMLLSMPLMSPLMTIDSADGMERMKDPLMSWNIRVIDPLLRSALPWMYRIDPGVIRWFLFALATFILSWAGRRFYTKAWSALLHKTADMNTLVALGTGAAYLYSAASTIAPGFFVARGIAPDVYFEAVTLIIGLVLVGNALESRAKGQTASALRKLVQLQPKTATVLREGIESSVPLESIQSGDVVLVRPGERIPTDGEVIAGRSSVDESMLTGESLPIEKTARDRVMGGTLNQRGSLQYRATSLGAGSTLAQIVRLLREAQGSRAPIQRIADRISAVFVPTVLAIAIVTFAAWRLFAPHYGVMQAFAAAVTVLVIACPCAMGLAVPTAVMVATGRGANYGILIKGGEALQRLEKIDTIVLDKTGTITAGRPEVTDVFLAASDDDVASTQSPNDFEDHVLLVTAALERASEHPLAEAIVQYAVARGLNLPQAEEFESLPGLGVAGVVDGETVLIGNTAWMNKNRVLVEPMVSSAERMSEEGKTPLWIAIEGRLAAVLAVADTIKPGSIDAVRKMHDEGLRVVMLTGDNERTAHAIAQRVGVDEVIADVLPAGKVEAVKRLQAEGRVVAMVGDGVNDAPALAQADVGLTMASGADIAMEAGDVTLMRSDLTGVAAAITLSRGTMRVMRQNLFWAFVYNVIGIPVAAGALYPAFGLLLNPVIASAAMALSSFSVVTNSLRLRRLKLE</sequence>
<dbReference type="AlphaFoldDB" id="A0A7W8J9K5"/>
<evidence type="ECO:0000256" key="9">
    <source>
        <dbReference type="ARBA" id="ARBA00022741"/>
    </source>
</evidence>
<dbReference type="PANTHER" id="PTHR43520">
    <property type="entry name" value="ATP7, ISOFORM B"/>
    <property type="match status" value="1"/>
</dbReference>
<comment type="caution">
    <text evidence="22">The sequence shown here is derived from an EMBL/GenBank/DDBJ whole genome shotgun (WGS) entry which is preliminary data.</text>
</comment>
<evidence type="ECO:0000256" key="6">
    <source>
        <dbReference type="ARBA" id="ARBA00022553"/>
    </source>
</evidence>
<keyword evidence="17 20" id="KW-0472">Membrane</keyword>
<keyword evidence="5 20" id="KW-1003">Cell membrane</keyword>
<dbReference type="GO" id="GO:0016887">
    <property type="term" value="F:ATP hydrolysis activity"/>
    <property type="evidence" value="ECO:0007669"/>
    <property type="project" value="InterPro"/>
</dbReference>
<dbReference type="GO" id="GO:0043682">
    <property type="term" value="F:P-type divalent copper transporter activity"/>
    <property type="evidence" value="ECO:0007669"/>
    <property type="project" value="TreeGrafter"/>
</dbReference>
<keyword evidence="8 20" id="KW-0479">Metal-binding</keyword>
<keyword evidence="11 20" id="KW-0067">ATP-binding</keyword>
<feature type="transmembrane region" description="Helical" evidence="20">
    <location>
        <begin position="764"/>
        <end position="783"/>
    </location>
</feature>
<dbReference type="FunFam" id="3.30.70.100:FF:000005">
    <property type="entry name" value="Copper-exporting P-type ATPase A"/>
    <property type="match status" value="1"/>
</dbReference>
<feature type="transmembrane region" description="Helical" evidence="20">
    <location>
        <begin position="789"/>
        <end position="811"/>
    </location>
</feature>
<dbReference type="FunFam" id="3.40.50.1000:FF:000144">
    <property type="entry name" value="copper-transporting ATPase 1 isoform X2"/>
    <property type="match status" value="1"/>
</dbReference>
<evidence type="ECO:0000256" key="10">
    <source>
        <dbReference type="ARBA" id="ARBA00022796"/>
    </source>
</evidence>
<evidence type="ECO:0000256" key="3">
    <source>
        <dbReference type="ARBA" id="ARBA00012517"/>
    </source>
</evidence>
<feature type="transmembrane region" description="Helical" evidence="20">
    <location>
        <begin position="409"/>
        <end position="431"/>
    </location>
</feature>
<dbReference type="SUPFAM" id="SSF81653">
    <property type="entry name" value="Calcium ATPase, transduction domain A"/>
    <property type="match status" value="1"/>
</dbReference>
<evidence type="ECO:0000256" key="5">
    <source>
        <dbReference type="ARBA" id="ARBA00022475"/>
    </source>
</evidence>
<keyword evidence="10" id="KW-0187">Copper transport</keyword>
<dbReference type="GO" id="GO:0005524">
    <property type="term" value="F:ATP binding"/>
    <property type="evidence" value="ECO:0007669"/>
    <property type="project" value="UniProtKB-UniRule"/>
</dbReference>
<dbReference type="SFLD" id="SFLDG00002">
    <property type="entry name" value="C1.7:_P-type_atpase_like"/>
    <property type="match status" value="1"/>
</dbReference>
<evidence type="ECO:0000256" key="1">
    <source>
        <dbReference type="ARBA" id="ARBA00004651"/>
    </source>
</evidence>
<keyword evidence="16" id="KW-0406">Ion transport</keyword>
<dbReference type="GO" id="GO:0055070">
    <property type="term" value="P:copper ion homeostasis"/>
    <property type="evidence" value="ECO:0007669"/>
    <property type="project" value="TreeGrafter"/>
</dbReference>
<evidence type="ECO:0000256" key="17">
    <source>
        <dbReference type="ARBA" id="ARBA00023136"/>
    </source>
</evidence>
<comment type="similarity">
    <text evidence="2 20">Belongs to the cation transport ATPase (P-type) (TC 3.A.3) family. Type IB subfamily.</text>
</comment>
<comment type="catalytic activity">
    <reaction evidence="19">
        <text>Cu(+)(in) + ATP + H2O = Cu(+)(out) + ADP + phosphate + H(+)</text>
        <dbReference type="Rhea" id="RHEA:25792"/>
        <dbReference type="ChEBI" id="CHEBI:15377"/>
        <dbReference type="ChEBI" id="CHEBI:15378"/>
        <dbReference type="ChEBI" id="CHEBI:30616"/>
        <dbReference type="ChEBI" id="CHEBI:43474"/>
        <dbReference type="ChEBI" id="CHEBI:49552"/>
        <dbReference type="ChEBI" id="CHEBI:456216"/>
        <dbReference type="EC" id="7.2.2.8"/>
    </reaction>
</comment>
<dbReference type="Proteomes" id="UP000569092">
    <property type="component" value="Unassembled WGS sequence"/>
</dbReference>
<dbReference type="CDD" id="cd02094">
    <property type="entry name" value="P-type_ATPase_Cu-like"/>
    <property type="match status" value="1"/>
</dbReference>
<dbReference type="Gene3D" id="3.40.50.1000">
    <property type="entry name" value="HAD superfamily/HAD-like"/>
    <property type="match status" value="1"/>
</dbReference>
<dbReference type="GO" id="GO:0005886">
    <property type="term" value="C:plasma membrane"/>
    <property type="evidence" value="ECO:0007669"/>
    <property type="project" value="UniProtKB-SubCell"/>
</dbReference>
<evidence type="ECO:0000259" key="21">
    <source>
        <dbReference type="PROSITE" id="PS50846"/>
    </source>
</evidence>
<dbReference type="InterPro" id="IPR023299">
    <property type="entry name" value="ATPase_P-typ_cyto_dom_N"/>
</dbReference>
<dbReference type="NCBIfam" id="TIGR01525">
    <property type="entry name" value="ATPase-IB_hvy"/>
    <property type="match status" value="1"/>
</dbReference>
<dbReference type="InterPro" id="IPR006121">
    <property type="entry name" value="HMA_dom"/>
</dbReference>
<dbReference type="InterPro" id="IPR027256">
    <property type="entry name" value="P-typ_ATPase_IB"/>
</dbReference>
<keyword evidence="9 20" id="KW-0547">Nucleotide-binding</keyword>
<gene>
    <name evidence="22" type="ORF">HDF10_003121</name>
</gene>
<dbReference type="Gene3D" id="3.30.70.100">
    <property type="match status" value="1"/>
</dbReference>
<dbReference type="CDD" id="cd00371">
    <property type="entry name" value="HMA"/>
    <property type="match status" value="1"/>
</dbReference>
<dbReference type="InterPro" id="IPR017969">
    <property type="entry name" value="Heavy-metal-associated_CS"/>
</dbReference>
<dbReference type="PROSITE" id="PS50846">
    <property type="entry name" value="HMA_2"/>
    <property type="match status" value="1"/>
</dbReference>
<dbReference type="InterPro" id="IPR001757">
    <property type="entry name" value="P_typ_ATPase"/>
</dbReference>
<accession>A0A7W8J9K5</accession>
<keyword evidence="13" id="KW-1278">Translocase</keyword>
<organism evidence="22 23">
    <name type="scientific">Tunturiibacter lichenicola</name>
    <dbReference type="NCBI Taxonomy" id="2051959"/>
    <lineage>
        <taxon>Bacteria</taxon>
        <taxon>Pseudomonadati</taxon>
        <taxon>Acidobacteriota</taxon>
        <taxon>Terriglobia</taxon>
        <taxon>Terriglobales</taxon>
        <taxon>Acidobacteriaceae</taxon>
        <taxon>Tunturiibacter</taxon>
    </lineage>
</organism>
<dbReference type="NCBIfam" id="TIGR01511">
    <property type="entry name" value="ATPase-IB1_Cu"/>
    <property type="match status" value="1"/>
</dbReference>
<dbReference type="SFLD" id="SFLDS00003">
    <property type="entry name" value="Haloacid_Dehalogenase"/>
    <property type="match status" value="1"/>
</dbReference>
<evidence type="ECO:0000313" key="22">
    <source>
        <dbReference type="EMBL" id="MBB5345130.1"/>
    </source>
</evidence>
<evidence type="ECO:0000256" key="4">
    <source>
        <dbReference type="ARBA" id="ARBA00022448"/>
    </source>
</evidence>
<dbReference type="EMBL" id="JACHDZ010000005">
    <property type="protein sequence ID" value="MBB5345130.1"/>
    <property type="molecule type" value="Genomic_DNA"/>
</dbReference>
<dbReference type="InterPro" id="IPR044492">
    <property type="entry name" value="P_typ_ATPase_HD_dom"/>
</dbReference>
<dbReference type="GO" id="GO:0140581">
    <property type="term" value="F:P-type monovalent copper transporter activity"/>
    <property type="evidence" value="ECO:0007669"/>
    <property type="project" value="UniProtKB-EC"/>
</dbReference>
<proteinExistence type="inferred from homology"/>
<comment type="subcellular location">
    <subcellularLocation>
        <location evidence="1">Cell membrane</location>
        <topology evidence="1">Multi-pass membrane protein</topology>
    </subcellularLocation>
</comment>
<dbReference type="GO" id="GO:0060003">
    <property type="term" value="P:copper ion export"/>
    <property type="evidence" value="ECO:0007669"/>
    <property type="project" value="UniProtKB-ARBA"/>
</dbReference>
<dbReference type="PROSITE" id="PS00154">
    <property type="entry name" value="ATPASE_E1_E2"/>
    <property type="match status" value="1"/>
</dbReference>
<dbReference type="PROSITE" id="PS01229">
    <property type="entry name" value="COF_2"/>
    <property type="match status" value="1"/>
</dbReference>
<dbReference type="Pfam" id="PF00702">
    <property type="entry name" value="Hydrolase"/>
    <property type="match status" value="1"/>
</dbReference>
<dbReference type="Gene3D" id="2.70.150.10">
    <property type="entry name" value="Calcium-transporting ATPase, cytoplasmic transduction domain A"/>
    <property type="match status" value="1"/>
</dbReference>
<dbReference type="PRINTS" id="PR00943">
    <property type="entry name" value="CUATPASE"/>
</dbReference>
<dbReference type="InterPro" id="IPR008250">
    <property type="entry name" value="ATPase_P-typ_transduc_dom_A_sf"/>
</dbReference>
<dbReference type="FunFam" id="2.70.150.10:FF:000020">
    <property type="entry name" value="Copper-exporting P-type ATPase A"/>
    <property type="match status" value="1"/>
</dbReference>
<keyword evidence="14 20" id="KW-1133">Transmembrane helix</keyword>
<keyword evidence="15" id="KW-0186">Copper</keyword>
<keyword evidence="6" id="KW-0597">Phosphoprotein</keyword>
<dbReference type="Pfam" id="PF00403">
    <property type="entry name" value="HMA"/>
    <property type="match status" value="1"/>
</dbReference>
<evidence type="ECO:0000256" key="2">
    <source>
        <dbReference type="ARBA" id="ARBA00006024"/>
    </source>
</evidence>
<evidence type="ECO:0000256" key="14">
    <source>
        <dbReference type="ARBA" id="ARBA00022989"/>
    </source>
</evidence>
<feature type="domain" description="HMA" evidence="21">
    <location>
        <begin position="29"/>
        <end position="95"/>
    </location>
</feature>
<reference evidence="22 23" key="1">
    <citation type="submission" date="2020-08" db="EMBL/GenBank/DDBJ databases">
        <title>Genomic Encyclopedia of Type Strains, Phase IV (KMG-V): Genome sequencing to study the core and pangenomes of soil and plant-associated prokaryotes.</title>
        <authorList>
            <person name="Whitman W."/>
        </authorList>
    </citation>
    <scope>NUCLEOTIDE SEQUENCE [LARGE SCALE GENOMIC DNA]</scope>
    <source>
        <strain evidence="22 23">M8US30</strain>
    </source>
</reference>
<evidence type="ECO:0000256" key="13">
    <source>
        <dbReference type="ARBA" id="ARBA00022967"/>
    </source>
</evidence>
<protein>
    <recommendedName>
        <fullName evidence="3">P-type Cu(+) transporter</fullName>
        <ecNumber evidence="3">7.2.2.8</ecNumber>
    </recommendedName>
    <alternativeName>
        <fullName evidence="18">Cu(+)-exporting ATPase</fullName>
    </alternativeName>
</protein>
<keyword evidence="12" id="KW-0460">Magnesium</keyword>
<feature type="transmembrane region" description="Helical" evidence="20">
    <location>
        <begin position="125"/>
        <end position="143"/>
    </location>
</feature>
<dbReference type="InterPro" id="IPR036163">
    <property type="entry name" value="HMA_dom_sf"/>
</dbReference>
<dbReference type="SUPFAM" id="SSF81665">
    <property type="entry name" value="Calcium ATPase, transmembrane domain M"/>
    <property type="match status" value="1"/>
</dbReference>
<feature type="transmembrane region" description="Helical" evidence="20">
    <location>
        <begin position="437"/>
        <end position="460"/>
    </location>
</feature>
<dbReference type="SFLD" id="SFLDF00027">
    <property type="entry name" value="p-type_atpase"/>
    <property type="match status" value="1"/>
</dbReference>
<keyword evidence="7 20" id="KW-0812">Transmembrane</keyword>
<feature type="transmembrane region" description="Helical" evidence="20">
    <location>
        <begin position="188"/>
        <end position="205"/>
    </location>
</feature>
<dbReference type="NCBIfam" id="TIGR01494">
    <property type="entry name" value="ATPase_P-type"/>
    <property type="match status" value="2"/>
</dbReference>
<dbReference type="InterPro" id="IPR023298">
    <property type="entry name" value="ATPase_P-typ_TM_dom_sf"/>
</dbReference>
<evidence type="ECO:0000256" key="15">
    <source>
        <dbReference type="ARBA" id="ARBA00023008"/>
    </source>
</evidence>
<evidence type="ECO:0000256" key="11">
    <source>
        <dbReference type="ARBA" id="ARBA00022840"/>
    </source>
</evidence>
<name>A0A7W8J9K5_9BACT</name>
<dbReference type="PANTHER" id="PTHR43520:SF8">
    <property type="entry name" value="P-TYPE CU(+) TRANSPORTER"/>
    <property type="match status" value="1"/>
</dbReference>
<dbReference type="InterPro" id="IPR018303">
    <property type="entry name" value="ATPase_P-typ_P_site"/>
</dbReference>
<evidence type="ECO:0000256" key="18">
    <source>
        <dbReference type="ARBA" id="ARBA00033239"/>
    </source>
</evidence>
<evidence type="ECO:0000256" key="19">
    <source>
        <dbReference type="ARBA" id="ARBA00049289"/>
    </source>
</evidence>
<dbReference type="Pfam" id="PF00122">
    <property type="entry name" value="E1-E2_ATPase"/>
    <property type="match status" value="1"/>
</dbReference>
<dbReference type="PROSITE" id="PS01047">
    <property type="entry name" value="HMA_1"/>
    <property type="match status" value="1"/>
</dbReference>
<dbReference type="GO" id="GO:0005507">
    <property type="term" value="F:copper ion binding"/>
    <property type="evidence" value="ECO:0007669"/>
    <property type="project" value="TreeGrafter"/>
</dbReference>
<dbReference type="InterPro" id="IPR059000">
    <property type="entry name" value="ATPase_P-type_domA"/>
</dbReference>
<dbReference type="InterPro" id="IPR036412">
    <property type="entry name" value="HAD-like_sf"/>
</dbReference>
<feature type="transmembrane region" description="Helical" evidence="20">
    <location>
        <begin position="226"/>
        <end position="251"/>
    </location>
</feature>
<dbReference type="SUPFAM" id="SSF55008">
    <property type="entry name" value="HMA, heavy metal-associated domain"/>
    <property type="match status" value="1"/>
</dbReference>
<evidence type="ECO:0000256" key="20">
    <source>
        <dbReference type="RuleBase" id="RU362081"/>
    </source>
</evidence>